<protein>
    <submittedName>
        <fullName evidence="1">Uncharacterized protein</fullName>
    </submittedName>
</protein>
<evidence type="ECO:0000313" key="1">
    <source>
        <dbReference type="EMBL" id="MBW0470446.1"/>
    </source>
</evidence>
<reference evidence="1" key="1">
    <citation type="submission" date="2021-03" db="EMBL/GenBank/DDBJ databases">
        <title>Draft genome sequence of rust myrtle Austropuccinia psidii MF-1, a brazilian biotype.</title>
        <authorList>
            <person name="Quecine M.C."/>
            <person name="Pachon D.M.R."/>
            <person name="Bonatelli M.L."/>
            <person name="Correr F.H."/>
            <person name="Franceschini L.M."/>
            <person name="Leite T.F."/>
            <person name="Margarido G.R.A."/>
            <person name="Almeida C.A."/>
            <person name="Ferrarezi J.A."/>
            <person name="Labate C.A."/>
        </authorList>
    </citation>
    <scope>NUCLEOTIDE SEQUENCE</scope>
    <source>
        <strain evidence="1">MF-1</strain>
    </source>
</reference>
<organism evidence="1 2">
    <name type="scientific">Austropuccinia psidii MF-1</name>
    <dbReference type="NCBI Taxonomy" id="1389203"/>
    <lineage>
        <taxon>Eukaryota</taxon>
        <taxon>Fungi</taxon>
        <taxon>Dikarya</taxon>
        <taxon>Basidiomycota</taxon>
        <taxon>Pucciniomycotina</taxon>
        <taxon>Pucciniomycetes</taxon>
        <taxon>Pucciniales</taxon>
        <taxon>Sphaerophragmiaceae</taxon>
        <taxon>Austropuccinia</taxon>
    </lineage>
</organism>
<name>A0A9Q3BQI3_9BASI</name>
<dbReference type="AlphaFoldDB" id="A0A9Q3BQI3"/>
<proteinExistence type="predicted"/>
<comment type="caution">
    <text evidence="1">The sequence shown here is derived from an EMBL/GenBank/DDBJ whole genome shotgun (WGS) entry which is preliminary data.</text>
</comment>
<sequence>MPIQNSPPARQTRSQAVLAQTPRVPLDGTSEVPQLRAHLDRRPVMERRKRAKKFKFLFRSSWWLSRTFNDQFQKPW</sequence>
<evidence type="ECO:0000313" key="2">
    <source>
        <dbReference type="Proteomes" id="UP000765509"/>
    </source>
</evidence>
<accession>A0A9Q3BQI3</accession>
<dbReference type="Proteomes" id="UP000765509">
    <property type="component" value="Unassembled WGS sequence"/>
</dbReference>
<dbReference type="EMBL" id="AVOT02002461">
    <property type="protein sequence ID" value="MBW0470446.1"/>
    <property type="molecule type" value="Genomic_DNA"/>
</dbReference>
<gene>
    <name evidence="1" type="ORF">O181_010161</name>
</gene>
<keyword evidence="2" id="KW-1185">Reference proteome</keyword>